<dbReference type="Gene3D" id="2.30.29.30">
    <property type="entry name" value="Pleckstrin-homology domain (PH domain)/Phosphotyrosine-binding domain (PTB)"/>
    <property type="match status" value="1"/>
</dbReference>
<proteinExistence type="predicted"/>
<dbReference type="Pfam" id="PF18161">
    <property type="entry name" value="ISP1_C"/>
    <property type="match status" value="1"/>
</dbReference>
<organism evidence="3 4">
    <name type="scientific">Babesia caballi</name>
    <dbReference type="NCBI Taxonomy" id="5871"/>
    <lineage>
        <taxon>Eukaryota</taxon>
        <taxon>Sar</taxon>
        <taxon>Alveolata</taxon>
        <taxon>Apicomplexa</taxon>
        <taxon>Aconoidasida</taxon>
        <taxon>Piroplasmida</taxon>
        <taxon>Babesiidae</taxon>
        <taxon>Babesia</taxon>
    </lineage>
</organism>
<feature type="signal peptide" evidence="1">
    <location>
        <begin position="1"/>
        <end position="19"/>
    </location>
</feature>
<keyword evidence="1" id="KW-0732">Signal</keyword>
<gene>
    <name evidence="3" type="ORF">BcabD6B2_52720</name>
</gene>
<keyword evidence="4" id="KW-1185">Reference proteome</keyword>
<dbReference type="InterPro" id="IPR041316">
    <property type="entry name" value="ISP1_C"/>
</dbReference>
<evidence type="ECO:0000259" key="2">
    <source>
        <dbReference type="Pfam" id="PF18161"/>
    </source>
</evidence>
<dbReference type="InterPro" id="IPR011993">
    <property type="entry name" value="PH-like_dom_sf"/>
</dbReference>
<evidence type="ECO:0000313" key="4">
    <source>
        <dbReference type="Proteomes" id="UP001497744"/>
    </source>
</evidence>
<sequence>MASAFSLRGLLGIFNSCCAFDDSKPDRNEFELEEQHFRDRLRNSVNVMILLEVGRGCWVVKAVQDGTKLSCTLHVDCEQMLFRIACEDQVREMKFDAVKKLLHTREELSRVQTQGQSLNVNSSVALHLVENGNCIPLTFNNYHEKRLFLNIMRPYIQV</sequence>
<evidence type="ECO:0000256" key="1">
    <source>
        <dbReference type="SAM" id="SignalP"/>
    </source>
</evidence>
<dbReference type="EMBL" id="BPLF01000005">
    <property type="protein sequence ID" value="GIX65837.1"/>
    <property type="molecule type" value="Genomic_DNA"/>
</dbReference>
<dbReference type="Proteomes" id="UP001497744">
    <property type="component" value="Unassembled WGS sequence"/>
</dbReference>
<accession>A0AAV4M188</accession>
<feature type="chain" id="PRO_5043988545" evidence="1">
    <location>
        <begin position="20"/>
        <end position="158"/>
    </location>
</feature>
<dbReference type="GeneID" id="94197318"/>
<evidence type="ECO:0000313" key="3">
    <source>
        <dbReference type="EMBL" id="GIX65837.1"/>
    </source>
</evidence>
<feature type="domain" description="ISP1 C-terminal" evidence="2">
    <location>
        <begin position="55"/>
        <end position="153"/>
    </location>
</feature>
<protein>
    <submittedName>
        <fullName evidence="3">Inner membrane complex sub-compartment protein 1, putative</fullName>
    </submittedName>
</protein>
<dbReference type="AlphaFoldDB" id="A0AAV4M188"/>
<comment type="caution">
    <text evidence="3">The sequence shown here is derived from an EMBL/GenBank/DDBJ whole genome shotgun (WGS) entry which is preliminary data.</text>
</comment>
<reference evidence="3 4" key="1">
    <citation type="submission" date="2021-06" db="EMBL/GenBank/DDBJ databases">
        <title>Genome sequence of Babesia caballi.</title>
        <authorList>
            <person name="Yamagishi J."/>
            <person name="Kidaka T."/>
            <person name="Ochi A."/>
        </authorList>
    </citation>
    <scope>NUCLEOTIDE SEQUENCE [LARGE SCALE GENOMIC DNA]</scope>
    <source>
        <strain evidence="3">USDA-D6B2</strain>
    </source>
</reference>
<name>A0AAV4M188_BABCB</name>
<dbReference type="RefSeq" id="XP_067717906.1">
    <property type="nucleotide sequence ID" value="XM_067861805.1"/>
</dbReference>